<dbReference type="EMBL" id="FO117623">
    <property type="protein sequence ID" value="CCG02537.1"/>
    <property type="molecule type" value="Genomic_DNA"/>
</dbReference>
<name>H6RMA1_BLASD</name>
<evidence type="ECO:0000313" key="3">
    <source>
        <dbReference type="EMBL" id="CCG02537.1"/>
    </source>
</evidence>
<keyword evidence="4" id="KW-1185">Reference proteome</keyword>
<proteinExistence type="predicted"/>
<sequence length="195" mass="21195">MAGRERSRSRPPQSVVARERRSHVEQVRGHRFVAGWGPKRSATVVPAPLRYWQYRPGGPVALGLAVAVAVAWPAVFGWIAGWPAAREEVPLALAAGIALYVLSTGRVTVSDHGVSFDVAGRRTDEATVLPSVLVREVRAGRAPGEWSRPTRRGGWWPGRTRVAVQYLADDGEHALTVWARDPDAFAAALDVPLAR</sequence>
<dbReference type="KEGG" id="bsd:BLASA_1611"/>
<keyword evidence="2" id="KW-0472">Membrane</keyword>
<evidence type="ECO:0000313" key="4">
    <source>
        <dbReference type="Proteomes" id="UP000007517"/>
    </source>
</evidence>
<evidence type="ECO:0000256" key="2">
    <source>
        <dbReference type="SAM" id="Phobius"/>
    </source>
</evidence>
<protein>
    <recommendedName>
        <fullName evidence="5">DUF3093 domain-containing protein</fullName>
    </recommendedName>
</protein>
<organism evidence="3 4">
    <name type="scientific">Blastococcus saxobsidens (strain DD2)</name>
    <dbReference type="NCBI Taxonomy" id="1146883"/>
    <lineage>
        <taxon>Bacteria</taxon>
        <taxon>Bacillati</taxon>
        <taxon>Actinomycetota</taxon>
        <taxon>Actinomycetes</taxon>
        <taxon>Geodermatophilales</taxon>
        <taxon>Geodermatophilaceae</taxon>
        <taxon>Blastococcus</taxon>
    </lineage>
</organism>
<accession>H6RMA1</accession>
<dbReference type="HOGENOM" id="CLU_1393978_0_0_11"/>
<feature type="region of interest" description="Disordered" evidence="1">
    <location>
        <begin position="1"/>
        <end position="20"/>
    </location>
</feature>
<evidence type="ECO:0008006" key="5">
    <source>
        <dbReference type="Google" id="ProtNLM"/>
    </source>
</evidence>
<evidence type="ECO:0000256" key="1">
    <source>
        <dbReference type="SAM" id="MobiDB-lite"/>
    </source>
</evidence>
<feature type="transmembrane region" description="Helical" evidence="2">
    <location>
        <begin position="60"/>
        <end position="79"/>
    </location>
</feature>
<dbReference type="Proteomes" id="UP000007517">
    <property type="component" value="Chromosome"/>
</dbReference>
<dbReference type="AlphaFoldDB" id="H6RMA1"/>
<dbReference type="STRING" id="1146883.BLASA_1611"/>
<keyword evidence="2" id="KW-0812">Transmembrane</keyword>
<reference evidence="4" key="2">
    <citation type="submission" date="2012-02" db="EMBL/GenBank/DDBJ databases">
        <title>Complete genome sequence of Blastococcus saxobsidens strain DD2.</title>
        <authorList>
            <person name="Genoscope."/>
        </authorList>
    </citation>
    <scope>NUCLEOTIDE SEQUENCE [LARGE SCALE GENOMIC DNA]</scope>
    <source>
        <strain evidence="4">DD2</strain>
    </source>
</reference>
<gene>
    <name evidence="3" type="ordered locus">BLASA_1611</name>
</gene>
<reference evidence="3 4" key="1">
    <citation type="journal article" date="2012" name="J. Bacteriol.">
        <title>Genome Sequence of Blastococcus saxobsidens DD2, a Stone-Inhabiting Bacterium.</title>
        <authorList>
            <person name="Chouaia B."/>
            <person name="Crotti E."/>
            <person name="Brusetti L."/>
            <person name="Daffonchio D."/>
            <person name="Essoussi I."/>
            <person name="Nouioui I."/>
            <person name="Sbissi I."/>
            <person name="Ghodhbane-Gtari F."/>
            <person name="Gtari M."/>
            <person name="Vacherie B."/>
            <person name="Barbe V."/>
            <person name="Medigue C."/>
            <person name="Gury J."/>
            <person name="Pujic P."/>
            <person name="Normand P."/>
        </authorList>
    </citation>
    <scope>NUCLEOTIDE SEQUENCE [LARGE SCALE GENOMIC DNA]</scope>
    <source>
        <strain evidence="3 4">DD2</strain>
    </source>
</reference>
<keyword evidence="2" id="KW-1133">Transmembrane helix</keyword>